<dbReference type="PROSITE" id="PS51192">
    <property type="entry name" value="HELICASE_ATP_BIND_1"/>
    <property type="match status" value="1"/>
</dbReference>
<evidence type="ECO:0000313" key="10">
    <source>
        <dbReference type="Proteomes" id="UP000499080"/>
    </source>
</evidence>
<organism evidence="9 10">
    <name type="scientific">Araneus ventricosus</name>
    <name type="common">Orbweaver spider</name>
    <name type="synonym">Epeira ventricosa</name>
    <dbReference type="NCBI Taxonomy" id="182803"/>
    <lineage>
        <taxon>Eukaryota</taxon>
        <taxon>Metazoa</taxon>
        <taxon>Ecdysozoa</taxon>
        <taxon>Arthropoda</taxon>
        <taxon>Chelicerata</taxon>
        <taxon>Arachnida</taxon>
        <taxon>Araneae</taxon>
        <taxon>Araneomorphae</taxon>
        <taxon>Entelegynae</taxon>
        <taxon>Araneoidea</taxon>
        <taxon>Araneidae</taxon>
        <taxon>Araneus</taxon>
    </lineage>
</organism>
<dbReference type="GO" id="GO:0000462">
    <property type="term" value="P:maturation of SSU-rRNA from tricistronic rRNA transcript (SSU-rRNA, 5.8S rRNA, LSU-rRNA)"/>
    <property type="evidence" value="ECO:0007669"/>
    <property type="project" value="TreeGrafter"/>
</dbReference>
<dbReference type="SUPFAM" id="SSF52540">
    <property type="entry name" value="P-loop containing nucleoside triphosphate hydrolases"/>
    <property type="match status" value="1"/>
</dbReference>
<dbReference type="OrthoDB" id="6512733at2759"/>
<accession>A0A4Y2VRF0</accession>
<evidence type="ECO:0000256" key="3">
    <source>
        <dbReference type="ARBA" id="ARBA00022741"/>
    </source>
</evidence>
<dbReference type="Gene3D" id="3.40.50.300">
    <property type="entry name" value="P-loop containing nucleotide triphosphate hydrolases"/>
    <property type="match status" value="1"/>
</dbReference>
<dbReference type="InterPro" id="IPR014001">
    <property type="entry name" value="Helicase_ATP-bd"/>
</dbReference>
<dbReference type="SMART" id="SM00487">
    <property type="entry name" value="DEXDc"/>
    <property type="match status" value="1"/>
</dbReference>
<evidence type="ECO:0000256" key="1">
    <source>
        <dbReference type="ARBA" id="ARBA00008792"/>
    </source>
</evidence>
<evidence type="ECO:0000256" key="2">
    <source>
        <dbReference type="ARBA" id="ARBA00012552"/>
    </source>
</evidence>
<keyword evidence="3" id="KW-0547">Nucleotide-binding</keyword>
<dbReference type="AlphaFoldDB" id="A0A4Y2VRF0"/>
<evidence type="ECO:0000259" key="8">
    <source>
        <dbReference type="PROSITE" id="PS51192"/>
    </source>
</evidence>
<reference evidence="9 10" key="1">
    <citation type="journal article" date="2019" name="Sci. Rep.">
        <title>Orb-weaving spider Araneus ventricosus genome elucidates the spidroin gene catalogue.</title>
        <authorList>
            <person name="Kono N."/>
            <person name="Nakamura H."/>
            <person name="Ohtoshi R."/>
            <person name="Moran D.A.P."/>
            <person name="Shinohara A."/>
            <person name="Yoshida Y."/>
            <person name="Fujiwara M."/>
            <person name="Mori M."/>
            <person name="Tomita M."/>
            <person name="Arakawa K."/>
        </authorList>
    </citation>
    <scope>NUCLEOTIDE SEQUENCE [LARGE SCALE GENOMIC DNA]</scope>
</reference>
<dbReference type="InterPro" id="IPR027417">
    <property type="entry name" value="P-loop_NTPase"/>
</dbReference>
<dbReference type="FunFam" id="3.40.50.300:FF:000637">
    <property type="entry name" value="ATP-dependent RNA helicase DHX37/DHR1"/>
    <property type="match status" value="1"/>
</dbReference>
<dbReference type="GO" id="GO:0016787">
    <property type="term" value="F:hydrolase activity"/>
    <property type="evidence" value="ECO:0007669"/>
    <property type="project" value="UniProtKB-KW"/>
</dbReference>
<keyword evidence="6" id="KW-0067">ATP-binding</keyword>
<proteinExistence type="inferred from homology"/>
<keyword evidence="10" id="KW-1185">Reference proteome</keyword>
<dbReference type="EMBL" id="BGPR01049321">
    <property type="protein sequence ID" value="GBO26307.1"/>
    <property type="molecule type" value="Genomic_DNA"/>
</dbReference>
<dbReference type="InterPro" id="IPR002464">
    <property type="entry name" value="DNA/RNA_helicase_DEAH_CS"/>
</dbReference>
<gene>
    <name evidence="9" type="primary">DHX37_0</name>
    <name evidence="9" type="ORF">AVEN_79418_1</name>
</gene>
<protein>
    <recommendedName>
        <fullName evidence="2">RNA helicase</fullName>
        <ecNumber evidence="2">3.6.4.13</ecNumber>
    </recommendedName>
</protein>
<dbReference type="InterPro" id="IPR011545">
    <property type="entry name" value="DEAD/DEAH_box_helicase_dom"/>
</dbReference>
<dbReference type="EC" id="3.6.4.13" evidence="2"/>
<comment type="similarity">
    <text evidence="1">Belongs to the DEAD box helicase family. DEAH subfamily.</text>
</comment>
<sequence>MWEKTNLSLVGALDVRGSIAAQYFTNTQTAAREALPVYCEEQAIIEAIKENPVIIIHGETGSGKTTQVPQFLYEAGFTQNDKIIGITEPRRIAAMTMAARVGEELNMPEKVSYHIRYEKTVSKDTEIKFMTDGVLLKELRHDFFLTKYSAIIIDEAHERSVFSDVLIGLLSRIVRIREK</sequence>
<dbReference type="PANTHER" id="PTHR18934">
    <property type="entry name" value="ATP-DEPENDENT RNA HELICASE"/>
    <property type="match status" value="1"/>
</dbReference>
<dbReference type="GO" id="GO:0003724">
    <property type="term" value="F:RNA helicase activity"/>
    <property type="evidence" value="ECO:0007669"/>
    <property type="project" value="UniProtKB-EC"/>
</dbReference>
<comment type="caution">
    <text evidence="9">The sequence shown here is derived from an EMBL/GenBank/DDBJ whole genome shotgun (WGS) entry which is preliminary data.</text>
</comment>
<keyword evidence="5 9" id="KW-0347">Helicase</keyword>
<dbReference type="PANTHER" id="PTHR18934:SF99">
    <property type="entry name" value="ATP-DEPENDENT RNA HELICASE DHX37-RELATED"/>
    <property type="match status" value="1"/>
</dbReference>
<evidence type="ECO:0000256" key="4">
    <source>
        <dbReference type="ARBA" id="ARBA00022801"/>
    </source>
</evidence>
<name>A0A4Y2VRF0_ARAVE</name>
<dbReference type="PROSITE" id="PS00690">
    <property type="entry name" value="DEAH_ATP_HELICASE"/>
    <property type="match status" value="1"/>
</dbReference>
<feature type="domain" description="Helicase ATP-binding" evidence="8">
    <location>
        <begin position="45"/>
        <end position="171"/>
    </location>
</feature>
<comment type="catalytic activity">
    <reaction evidence="7">
        <text>ATP + H2O = ADP + phosphate + H(+)</text>
        <dbReference type="Rhea" id="RHEA:13065"/>
        <dbReference type="ChEBI" id="CHEBI:15377"/>
        <dbReference type="ChEBI" id="CHEBI:15378"/>
        <dbReference type="ChEBI" id="CHEBI:30616"/>
        <dbReference type="ChEBI" id="CHEBI:43474"/>
        <dbReference type="ChEBI" id="CHEBI:456216"/>
        <dbReference type="EC" id="3.6.4.13"/>
    </reaction>
</comment>
<evidence type="ECO:0000256" key="7">
    <source>
        <dbReference type="ARBA" id="ARBA00047984"/>
    </source>
</evidence>
<dbReference type="Pfam" id="PF00270">
    <property type="entry name" value="DEAD"/>
    <property type="match status" value="1"/>
</dbReference>
<evidence type="ECO:0000256" key="5">
    <source>
        <dbReference type="ARBA" id="ARBA00022806"/>
    </source>
</evidence>
<dbReference type="GO" id="GO:0003723">
    <property type="term" value="F:RNA binding"/>
    <property type="evidence" value="ECO:0007669"/>
    <property type="project" value="TreeGrafter"/>
</dbReference>
<dbReference type="Proteomes" id="UP000499080">
    <property type="component" value="Unassembled WGS sequence"/>
</dbReference>
<dbReference type="GO" id="GO:0005524">
    <property type="term" value="F:ATP binding"/>
    <property type="evidence" value="ECO:0007669"/>
    <property type="project" value="UniProtKB-KW"/>
</dbReference>
<feature type="non-terminal residue" evidence="9">
    <location>
        <position position="179"/>
    </location>
</feature>
<evidence type="ECO:0000313" key="9">
    <source>
        <dbReference type="EMBL" id="GBO26307.1"/>
    </source>
</evidence>
<keyword evidence="4" id="KW-0378">Hydrolase</keyword>
<evidence type="ECO:0000256" key="6">
    <source>
        <dbReference type="ARBA" id="ARBA00022840"/>
    </source>
</evidence>
<dbReference type="GO" id="GO:0005730">
    <property type="term" value="C:nucleolus"/>
    <property type="evidence" value="ECO:0007669"/>
    <property type="project" value="TreeGrafter"/>
</dbReference>